<evidence type="ECO:0000313" key="3">
    <source>
        <dbReference type="EMBL" id="OGD94734.1"/>
    </source>
</evidence>
<evidence type="ECO:0000313" key="4">
    <source>
        <dbReference type="Proteomes" id="UP000178336"/>
    </source>
</evidence>
<evidence type="ECO:0000256" key="2">
    <source>
        <dbReference type="SAM" id="Phobius"/>
    </source>
</evidence>
<keyword evidence="2" id="KW-0812">Transmembrane</keyword>
<gene>
    <name evidence="3" type="ORF">A3A48_03180</name>
</gene>
<feature type="compositionally biased region" description="Low complexity" evidence="1">
    <location>
        <begin position="41"/>
        <end position="61"/>
    </location>
</feature>
<feature type="region of interest" description="Disordered" evidence="1">
    <location>
        <begin position="39"/>
        <end position="65"/>
    </location>
</feature>
<accession>A0A1F5GS98</accession>
<feature type="transmembrane region" description="Helical" evidence="2">
    <location>
        <begin position="12"/>
        <end position="33"/>
    </location>
</feature>
<sequence>MTKRLPTGFATPIILVIIGLIIGIGITFAYFQFKSKPEPQPQSATSQSTSQSSPTSKVSPTASPNETANWKIYTNTAFGFSIQYPDSLVKKPTEYQGEGGTIVVDVWSPPDNSYTITSYSYPDIYAQSAKPEFNAKTESNTTVQVAGQSVKRLAGKEFISDKGTLIQVGTIVNKPQNHMLIYSSGSQTASSDSIATFDKIVATFKLTK</sequence>
<keyword evidence="2" id="KW-0472">Membrane</keyword>
<reference evidence="3 4" key="1">
    <citation type="journal article" date="2016" name="Nat. Commun.">
        <title>Thousands of microbial genomes shed light on interconnected biogeochemical processes in an aquifer system.</title>
        <authorList>
            <person name="Anantharaman K."/>
            <person name="Brown C.T."/>
            <person name="Hug L.A."/>
            <person name="Sharon I."/>
            <person name="Castelle C.J."/>
            <person name="Probst A.J."/>
            <person name="Thomas B.C."/>
            <person name="Singh A."/>
            <person name="Wilkins M.J."/>
            <person name="Karaoz U."/>
            <person name="Brodie E.L."/>
            <person name="Williams K.H."/>
            <person name="Hubbard S.S."/>
            <person name="Banfield J.F."/>
        </authorList>
    </citation>
    <scope>NUCLEOTIDE SEQUENCE [LARGE SCALE GENOMIC DNA]</scope>
</reference>
<organism evidence="3 4">
    <name type="scientific">Candidatus Curtissbacteria bacterium RIFCSPLOWO2_01_FULL_37_9</name>
    <dbReference type="NCBI Taxonomy" id="1797724"/>
    <lineage>
        <taxon>Bacteria</taxon>
        <taxon>Candidatus Curtissiibacteriota</taxon>
    </lineage>
</organism>
<evidence type="ECO:0000256" key="1">
    <source>
        <dbReference type="SAM" id="MobiDB-lite"/>
    </source>
</evidence>
<comment type="caution">
    <text evidence="3">The sequence shown here is derived from an EMBL/GenBank/DDBJ whole genome shotgun (WGS) entry which is preliminary data.</text>
</comment>
<keyword evidence="2" id="KW-1133">Transmembrane helix</keyword>
<dbReference type="AlphaFoldDB" id="A0A1F5GS98"/>
<dbReference type="STRING" id="1797724.A3A48_03180"/>
<dbReference type="Proteomes" id="UP000178336">
    <property type="component" value="Unassembled WGS sequence"/>
</dbReference>
<proteinExistence type="predicted"/>
<protein>
    <submittedName>
        <fullName evidence="3">Uncharacterized protein</fullName>
    </submittedName>
</protein>
<name>A0A1F5GS98_9BACT</name>
<dbReference type="EMBL" id="MFBN01000041">
    <property type="protein sequence ID" value="OGD94734.1"/>
    <property type="molecule type" value="Genomic_DNA"/>
</dbReference>